<dbReference type="PROSITE" id="PS51257">
    <property type="entry name" value="PROKAR_LIPOPROTEIN"/>
    <property type="match status" value="1"/>
</dbReference>
<feature type="signal peptide" evidence="8">
    <location>
        <begin position="1"/>
        <end position="20"/>
    </location>
</feature>
<dbReference type="EMBL" id="JAQAGZ010000049">
    <property type="protein sequence ID" value="MCZ8517716.1"/>
    <property type="molecule type" value="Genomic_DNA"/>
</dbReference>
<evidence type="ECO:0000256" key="5">
    <source>
        <dbReference type="ARBA" id="ARBA00023136"/>
    </source>
</evidence>
<evidence type="ECO:0000256" key="4">
    <source>
        <dbReference type="ARBA" id="ARBA00022729"/>
    </source>
</evidence>
<dbReference type="Pfam" id="PF05504">
    <property type="entry name" value="Spore_GerAC"/>
    <property type="match status" value="1"/>
</dbReference>
<evidence type="ECO:0000256" key="7">
    <source>
        <dbReference type="ARBA" id="ARBA00023288"/>
    </source>
</evidence>
<dbReference type="InterPro" id="IPR046953">
    <property type="entry name" value="Spore_GerAC-like_C"/>
</dbReference>
<feature type="chain" id="PRO_5047294669" evidence="8">
    <location>
        <begin position="21"/>
        <end position="403"/>
    </location>
</feature>
<dbReference type="InterPro" id="IPR057336">
    <property type="entry name" value="GerAC_N"/>
</dbReference>
<dbReference type="Gene3D" id="6.20.190.10">
    <property type="entry name" value="Nutrient germinant receptor protein C, domain 1"/>
    <property type="match status" value="1"/>
</dbReference>
<keyword evidence="7" id="KW-0449">Lipoprotein</keyword>
<keyword evidence="4 8" id="KW-0732">Signal</keyword>
<dbReference type="Proteomes" id="UP001527882">
    <property type="component" value="Unassembled WGS sequence"/>
</dbReference>
<keyword evidence="12" id="KW-1185">Reference proteome</keyword>
<proteinExistence type="inferred from homology"/>
<feature type="domain" description="Spore germination protein N-terminal" evidence="10">
    <location>
        <begin position="23"/>
        <end position="210"/>
    </location>
</feature>
<sequence length="403" mass="44860">MKCRLLFCTLSILAMVAVSGCWNRKELDTLSIVEAIGIDNEKRGSITLTFQILKPGEVKAAAGDQEGTHTSGGGGGGGGGRGKVTFIITSKGRTVFEAARNATFEAERKLFFAHNKVIVIGEATAKSGIVPLIEFMNRDHEFREGSRIFIAKGKASDIIKSTHEQEKVPADAIENLARISISTSQIPEINLHDFLKTIDSKSSDPYIPGILEVKQDGNSKQRLRLENTAILRKDKLIGWFDKKETRGLLWILGDVKGGIIVVKSPKEEPRDVSLEITRASVKVKPEMMNGRLKINVKIKEEGNLGEQMSETVNLTKPDMFKRLEAEKSAVIKDEIGSALAKAQKWGVDIFKFGEAVHRKYPAEWRKLSANWPEEFRKLEVNVQVDAKLRRFGQRTYPDKAEND</sequence>
<keyword evidence="3" id="KW-0309">Germination</keyword>
<dbReference type="Pfam" id="PF25198">
    <property type="entry name" value="Spore_GerAC_N"/>
    <property type="match status" value="1"/>
</dbReference>
<gene>
    <name evidence="11" type="ORF">O9H85_36500</name>
</gene>
<evidence type="ECO:0000259" key="9">
    <source>
        <dbReference type="Pfam" id="PF05504"/>
    </source>
</evidence>
<dbReference type="InterPro" id="IPR008844">
    <property type="entry name" value="Spore_GerAC-like"/>
</dbReference>
<name>A0ABT4QLX5_9BACL</name>
<comment type="caution">
    <text evidence="11">The sequence shown here is derived from an EMBL/GenBank/DDBJ whole genome shotgun (WGS) entry which is preliminary data.</text>
</comment>
<organism evidence="11 12">
    <name type="scientific">Paenibacillus gyeongsangnamensis</name>
    <dbReference type="NCBI Taxonomy" id="3388067"/>
    <lineage>
        <taxon>Bacteria</taxon>
        <taxon>Bacillati</taxon>
        <taxon>Bacillota</taxon>
        <taxon>Bacilli</taxon>
        <taxon>Bacillales</taxon>
        <taxon>Paenibacillaceae</taxon>
        <taxon>Paenibacillus</taxon>
    </lineage>
</organism>
<protein>
    <submittedName>
        <fullName evidence="11">Ger(X)C family spore germination protein</fullName>
    </submittedName>
</protein>
<evidence type="ECO:0000256" key="6">
    <source>
        <dbReference type="ARBA" id="ARBA00023139"/>
    </source>
</evidence>
<dbReference type="PANTHER" id="PTHR35789:SF1">
    <property type="entry name" value="SPORE GERMINATION PROTEIN B3"/>
    <property type="match status" value="1"/>
</dbReference>
<evidence type="ECO:0000256" key="2">
    <source>
        <dbReference type="ARBA" id="ARBA00007886"/>
    </source>
</evidence>
<evidence type="ECO:0000256" key="3">
    <source>
        <dbReference type="ARBA" id="ARBA00022544"/>
    </source>
</evidence>
<dbReference type="PANTHER" id="PTHR35789">
    <property type="entry name" value="SPORE GERMINATION PROTEIN B3"/>
    <property type="match status" value="1"/>
</dbReference>
<keyword evidence="6" id="KW-0564">Palmitate</keyword>
<comment type="similarity">
    <text evidence="2">Belongs to the GerABKC lipoprotein family.</text>
</comment>
<dbReference type="Gene3D" id="3.30.300.210">
    <property type="entry name" value="Nutrient germinant receptor protein C, domain 3"/>
    <property type="match status" value="1"/>
</dbReference>
<dbReference type="NCBIfam" id="TIGR02887">
    <property type="entry name" value="spore_ger_x_C"/>
    <property type="match status" value="1"/>
</dbReference>
<keyword evidence="5" id="KW-0472">Membrane</keyword>
<evidence type="ECO:0000256" key="8">
    <source>
        <dbReference type="SAM" id="SignalP"/>
    </source>
</evidence>
<accession>A0ABT4QLX5</accession>
<evidence type="ECO:0000256" key="1">
    <source>
        <dbReference type="ARBA" id="ARBA00004635"/>
    </source>
</evidence>
<evidence type="ECO:0000259" key="10">
    <source>
        <dbReference type="Pfam" id="PF25198"/>
    </source>
</evidence>
<dbReference type="RefSeq" id="WP_269886243.1">
    <property type="nucleotide sequence ID" value="NZ_JAQAGZ010000049.1"/>
</dbReference>
<feature type="domain" description="Spore germination GerAC-like C-terminal" evidence="9">
    <location>
        <begin position="227"/>
        <end position="392"/>
    </location>
</feature>
<dbReference type="InterPro" id="IPR038501">
    <property type="entry name" value="Spore_GerAC_C_sf"/>
</dbReference>
<evidence type="ECO:0000313" key="12">
    <source>
        <dbReference type="Proteomes" id="UP001527882"/>
    </source>
</evidence>
<reference evidence="11 12" key="1">
    <citation type="submission" date="2022-12" db="EMBL/GenBank/DDBJ databases">
        <title>Draft genome sequence of Paenibacillus sp. dW9.</title>
        <authorList>
            <person name="Choi E.-W."/>
            <person name="Kim D.-U."/>
        </authorList>
    </citation>
    <scope>NUCLEOTIDE SEQUENCE [LARGE SCALE GENOMIC DNA]</scope>
    <source>
        <strain evidence="12">dW9</strain>
    </source>
</reference>
<comment type="subcellular location">
    <subcellularLocation>
        <location evidence="1">Membrane</location>
        <topology evidence="1">Lipid-anchor</topology>
    </subcellularLocation>
</comment>
<evidence type="ECO:0000313" key="11">
    <source>
        <dbReference type="EMBL" id="MCZ8517716.1"/>
    </source>
</evidence>